<organism evidence="2 3">
    <name type="scientific">Nocardia stercoris</name>
    <dbReference type="NCBI Taxonomy" id="2483361"/>
    <lineage>
        <taxon>Bacteria</taxon>
        <taxon>Bacillati</taxon>
        <taxon>Actinomycetota</taxon>
        <taxon>Actinomycetes</taxon>
        <taxon>Mycobacteriales</taxon>
        <taxon>Nocardiaceae</taxon>
        <taxon>Nocardia</taxon>
    </lineage>
</organism>
<proteinExistence type="predicted"/>
<feature type="compositionally biased region" description="Pro residues" evidence="1">
    <location>
        <begin position="184"/>
        <end position="198"/>
    </location>
</feature>
<accession>A0A3M2L9P9</accession>
<feature type="compositionally biased region" description="Polar residues" evidence="1">
    <location>
        <begin position="158"/>
        <end position="170"/>
    </location>
</feature>
<feature type="compositionally biased region" description="Low complexity" evidence="1">
    <location>
        <begin position="294"/>
        <end position="304"/>
    </location>
</feature>
<dbReference type="RefSeq" id="WP_122188029.1">
    <property type="nucleotide sequence ID" value="NZ_RFFH01000004.1"/>
</dbReference>
<dbReference type="PRINTS" id="PR01217">
    <property type="entry name" value="PRICHEXTENSN"/>
</dbReference>
<comment type="caution">
    <text evidence="2">The sequence shown here is derived from an EMBL/GenBank/DDBJ whole genome shotgun (WGS) entry which is preliminary data.</text>
</comment>
<sequence>MADRLAVDLDDVMRIAREHVALADTVSESLRQLKAGLALRGEPWGRDRPGQTFAKSYLPALAQLVDGLQTVTAGIRAQGENLAGAAQALVDQDVSGAATIENSPPSTTDSPSLSGAAEPDTTTPTAAQSLSAEPVAAQSPHPSTAGSLTPTVAGADAQPQSSAAVPKTTSPQPQPAPQVARPPSGNPPSQPPDRPPQPLDRTRAPTPSPWETPSRGVPTPRTTPPAPAAAVTEPMNLPASPTPPQGATVHPSPWSAPRGATAPGPGQPRPGGPAEEPESSPRGPHGKGKRDKPGQSSKKPGKSSAARIRSLSERHGVALSGFEAPDVDDAVRTEFAAALEDVLPLYPAIDLRAATIAELPDGRISASMWNWEPGRAGPHPYTARIMLAANAARDPRRLAERVRAAVADHELVAGSEQRPVYWAIVSELGHALDVAGGFRARQAAQRALLTDFLPTVSTADGRRTTLDSYRDWRRSGLSGRAFDGRRLHPGNALADAFTQVHLHGDNASAPARVLYRLLVGAADPEQRLPLVLSRHTPGRPISR</sequence>
<feature type="region of interest" description="Disordered" evidence="1">
    <location>
        <begin position="98"/>
        <end position="308"/>
    </location>
</feature>
<dbReference type="Proteomes" id="UP000279275">
    <property type="component" value="Unassembled WGS sequence"/>
</dbReference>
<feature type="compositionally biased region" description="Low complexity" evidence="1">
    <location>
        <begin position="103"/>
        <end position="127"/>
    </location>
</feature>
<evidence type="ECO:0000256" key="1">
    <source>
        <dbReference type="SAM" id="MobiDB-lite"/>
    </source>
</evidence>
<dbReference type="OrthoDB" id="4504273at2"/>
<gene>
    <name evidence="2" type="ORF">EBN03_11780</name>
</gene>
<name>A0A3M2L9P9_9NOCA</name>
<reference evidence="2 3" key="1">
    <citation type="submission" date="2018-10" db="EMBL/GenBank/DDBJ databases">
        <title>Isolation from cow dung.</title>
        <authorList>
            <person name="Ling L."/>
        </authorList>
    </citation>
    <scope>NUCLEOTIDE SEQUENCE [LARGE SCALE GENOMIC DNA]</scope>
    <source>
        <strain evidence="2 3">NEAU-LL90</strain>
    </source>
</reference>
<evidence type="ECO:0000313" key="3">
    <source>
        <dbReference type="Proteomes" id="UP000279275"/>
    </source>
</evidence>
<dbReference type="AlphaFoldDB" id="A0A3M2L9P9"/>
<dbReference type="EMBL" id="RFFH01000004">
    <property type="protein sequence ID" value="RMI32645.1"/>
    <property type="molecule type" value="Genomic_DNA"/>
</dbReference>
<protein>
    <submittedName>
        <fullName evidence="2">Uncharacterized protein</fullName>
    </submittedName>
</protein>
<evidence type="ECO:0000313" key="2">
    <source>
        <dbReference type="EMBL" id="RMI32645.1"/>
    </source>
</evidence>
<feature type="compositionally biased region" description="Polar residues" evidence="1">
    <location>
        <begin position="140"/>
        <end position="150"/>
    </location>
</feature>
<feature type="compositionally biased region" description="Low complexity" evidence="1">
    <location>
        <begin position="255"/>
        <end position="264"/>
    </location>
</feature>
<keyword evidence="3" id="KW-1185">Reference proteome</keyword>